<reference evidence="4 5" key="1">
    <citation type="submission" date="2018-03" db="EMBL/GenBank/DDBJ databases">
        <title>Genomic Encyclopedia of Archaeal and Bacterial Type Strains, Phase II (KMG-II): from individual species to whole genera.</title>
        <authorList>
            <person name="Goeker M."/>
        </authorList>
    </citation>
    <scope>NUCLEOTIDE SEQUENCE [LARGE SCALE GENOMIC DNA]</scope>
    <source>
        <strain evidence="4 5">DSM 25328</strain>
    </source>
</reference>
<dbReference type="Pfam" id="PF00263">
    <property type="entry name" value="Secretin"/>
    <property type="match status" value="1"/>
</dbReference>
<sequence length="463" mass="49498">MSIRRYCAAALTGLTLLFVAQPHATLAQGISVLKKGTNAILDVPMNRAVVVEADVPFAELSIANPGIADISSLSDRTIYVLGKSPGMTTLTLLDASGRLITNVDVRVAADVSEFKKRLQQILPTEKIEVRTANDGIVLSGNVSSSQRLQRALDLAERYAPDRVSNLMTVGGVQQVMLKVRFAEMQRSVSKSLGSSVAFRSSRTTGETGTWLQGNNGLGQPTITPQGESLGAMFVGFDIGSVEFGILLEALEQKGLVRTLAEPNLSALSGQEASFLAGGEYPVPVAQDEGTTTVEFKPFGIELNFTPRVVDGDLINLELMAAVSAIDTANSLTLNGFSINAFTRRETATTVELRDGESFAIAGLIEDEFRDGAAQIPWLGDVPVLGALFRSADYERSQSELVIIVSAHLVTPTRGEALSLPTDRIRPPSEKNLFLFGRTERAQGGAAGEVANQDFNGSYGYLLD</sequence>
<evidence type="ECO:0000259" key="3">
    <source>
        <dbReference type="PROSITE" id="PS50914"/>
    </source>
</evidence>
<dbReference type="AlphaFoldDB" id="A0A2T1ANZ7"/>
<protein>
    <submittedName>
        <fullName evidence="4">Pilus assembly protein CpaC</fullName>
    </submittedName>
</protein>
<feature type="domain" description="BON" evidence="3">
    <location>
        <begin position="103"/>
        <end position="183"/>
    </location>
</feature>
<dbReference type="Proteomes" id="UP000237718">
    <property type="component" value="Unassembled WGS sequence"/>
</dbReference>
<gene>
    <name evidence="4" type="ORF">CLV89_101550</name>
</gene>
<dbReference type="InterPro" id="IPR004846">
    <property type="entry name" value="T2SS/T3SS_dom"/>
</dbReference>
<dbReference type="PANTHER" id="PTHR30332">
    <property type="entry name" value="PROBABLE GENERAL SECRETION PATHWAY PROTEIN D"/>
    <property type="match status" value="1"/>
</dbReference>
<dbReference type="InterPro" id="IPR001775">
    <property type="entry name" value="GspD/PilQ"/>
</dbReference>
<evidence type="ECO:0000313" key="5">
    <source>
        <dbReference type="Proteomes" id="UP000237718"/>
    </source>
</evidence>
<dbReference type="InterPro" id="IPR032789">
    <property type="entry name" value="T2SS-T3SS_pil_N"/>
</dbReference>
<feature type="signal peptide" evidence="2">
    <location>
        <begin position="1"/>
        <end position="24"/>
    </location>
</feature>
<name>A0A2T1ANZ7_TRISK</name>
<dbReference type="PRINTS" id="PR00811">
    <property type="entry name" value="BCTERIALGSPD"/>
</dbReference>
<dbReference type="EMBL" id="PVUF01000001">
    <property type="protein sequence ID" value="PRZ50330.1"/>
    <property type="molecule type" value="Genomic_DNA"/>
</dbReference>
<accession>A0A2T1ANZ7</accession>
<comment type="caution">
    <text evidence="4">The sequence shown here is derived from an EMBL/GenBank/DDBJ whole genome shotgun (WGS) entry which is preliminary data.</text>
</comment>
<proteinExistence type="inferred from homology"/>
<dbReference type="PROSITE" id="PS50914">
    <property type="entry name" value="BON"/>
    <property type="match status" value="1"/>
</dbReference>
<evidence type="ECO:0000256" key="1">
    <source>
        <dbReference type="RuleBase" id="RU004003"/>
    </source>
</evidence>
<dbReference type="InterPro" id="IPR007055">
    <property type="entry name" value="BON_dom"/>
</dbReference>
<dbReference type="OrthoDB" id="9775455at2"/>
<dbReference type="PANTHER" id="PTHR30332:SF17">
    <property type="entry name" value="TYPE IV PILIATION SYSTEM PROTEIN DR_0774-RELATED"/>
    <property type="match status" value="1"/>
</dbReference>
<dbReference type="GO" id="GO:0009306">
    <property type="term" value="P:protein secretion"/>
    <property type="evidence" value="ECO:0007669"/>
    <property type="project" value="InterPro"/>
</dbReference>
<dbReference type="Pfam" id="PF13629">
    <property type="entry name" value="T2SS-T3SS_pil_N"/>
    <property type="match status" value="1"/>
</dbReference>
<comment type="similarity">
    <text evidence="1">Belongs to the bacterial secretin family.</text>
</comment>
<evidence type="ECO:0000256" key="2">
    <source>
        <dbReference type="SAM" id="SignalP"/>
    </source>
</evidence>
<keyword evidence="2" id="KW-0732">Signal</keyword>
<organism evidence="4 5">
    <name type="scientific">Tritonibacter scottomollicae</name>
    <name type="common">Epibacterium scottomollicae</name>
    <dbReference type="NCBI Taxonomy" id="483013"/>
    <lineage>
        <taxon>Bacteria</taxon>
        <taxon>Pseudomonadati</taxon>
        <taxon>Pseudomonadota</taxon>
        <taxon>Alphaproteobacteria</taxon>
        <taxon>Rhodobacterales</taxon>
        <taxon>Paracoccaceae</taxon>
        <taxon>Tritonibacter</taxon>
    </lineage>
</organism>
<dbReference type="GO" id="GO:0015627">
    <property type="term" value="C:type II protein secretion system complex"/>
    <property type="evidence" value="ECO:0007669"/>
    <property type="project" value="TreeGrafter"/>
</dbReference>
<evidence type="ECO:0000313" key="4">
    <source>
        <dbReference type="EMBL" id="PRZ50330.1"/>
    </source>
</evidence>
<dbReference type="InterPro" id="IPR050810">
    <property type="entry name" value="Bact_Secretion_Sys_Channel"/>
</dbReference>
<dbReference type="RefSeq" id="WP_106162071.1">
    <property type="nucleotide sequence ID" value="NZ_JAGDDX010000001.1"/>
</dbReference>
<feature type="chain" id="PRO_5015709986" evidence="2">
    <location>
        <begin position="25"/>
        <end position="463"/>
    </location>
</feature>